<dbReference type="GeneID" id="64973504"/>
<keyword evidence="2" id="KW-0813">Transport</keyword>
<keyword evidence="9" id="KW-1185">Reference proteome</keyword>
<feature type="transmembrane region" description="Helical" evidence="6">
    <location>
        <begin position="116"/>
        <end position="136"/>
    </location>
</feature>
<gene>
    <name evidence="8" type="ORF">APUU_31724A</name>
</gene>
<dbReference type="Gene3D" id="1.20.1250.20">
    <property type="entry name" value="MFS general substrate transporter like domains"/>
    <property type="match status" value="1"/>
</dbReference>
<sequence>MISSFTEKAAALEAEGVYIGGWSAKNVLSPRKDTHGEYDTSEDRIERLTTARSDWTDAEERRLVRKLDARVVFPSCVVYVLAYLDRSNLGNVKILQSDTADSLETSLGLKGIEFNWAVSVSYFAVTAMLIPAMLMLKKLSAKTFFPLCMVTWAIIIMTMAACTNAAGLIASRVFLGIPESGVVTCGVMYFSFWYKPKERAVRIGVFYSSNSIAQAISGFLAVGINNLNGKGGLKSWQWVFIIEGAMTIVAAVPIYFLLLSFPETSTALTARERHIAINRFGRGSTRHTDVTWNTNAFIQIITRPSSYMFFLGYVCIAIAAVAQATFLPTILHTVRTVVSTYNLPTNVKQLLEFPTQKANLYTAIVNLVAVPLYWIYPLHSDWTRERMWHFIIPVLGSIPCYAVWTYTSLHPDTHSISYMSMYGMAFLGQLLLVSQPVLLSYRSATLYGAAEQAVGTSIAVAALSIASIIAPQMYPNSDAPYYLKGFSATVALLAGGIVSYLTIPLCLYVEARRRKVKTGQSLPVQAVVDAERSEAETKEAVTVQVSGPDGV</sequence>
<dbReference type="AlphaFoldDB" id="A0A7R8AL20"/>
<organism evidence="8 9">
    <name type="scientific">Aspergillus puulaauensis</name>
    <dbReference type="NCBI Taxonomy" id="1220207"/>
    <lineage>
        <taxon>Eukaryota</taxon>
        <taxon>Fungi</taxon>
        <taxon>Dikarya</taxon>
        <taxon>Ascomycota</taxon>
        <taxon>Pezizomycotina</taxon>
        <taxon>Eurotiomycetes</taxon>
        <taxon>Eurotiomycetidae</taxon>
        <taxon>Eurotiales</taxon>
        <taxon>Aspergillaceae</taxon>
        <taxon>Aspergillus</taxon>
    </lineage>
</organism>
<dbReference type="PROSITE" id="PS50850">
    <property type="entry name" value="MFS"/>
    <property type="match status" value="1"/>
</dbReference>
<feature type="transmembrane region" description="Helical" evidence="6">
    <location>
        <begin position="173"/>
        <end position="192"/>
    </location>
</feature>
<evidence type="ECO:0000256" key="3">
    <source>
        <dbReference type="ARBA" id="ARBA00022692"/>
    </source>
</evidence>
<evidence type="ECO:0000259" key="7">
    <source>
        <dbReference type="PROSITE" id="PS50850"/>
    </source>
</evidence>
<dbReference type="OrthoDB" id="2985014at2759"/>
<evidence type="ECO:0000256" key="1">
    <source>
        <dbReference type="ARBA" id="ARBA00004141"/>
    </source>
</evidence>
<dbReference type="InterPro" id="IPR020846">
    <property type="entry name" value="MFS_dom"/>
</dbReference>
<dbReference type="PANTHER" id="PTHR43791">
    <property type="entry name" value="PERMEASE-RELATED"/>
    <property type="match status" value="1"/>
</dbReference>
<feature type="transmembrane region" description="Helical" evidence="6">
    <location>
        <begin position="236"/>
        <end position="258"/>
    </location>
</feature>
<dbReference type="GO" id="GO:0022857">
    <property type="term" value="F:transmembrane transporter activity"/>
    <property type="evidence" value="ECO:0007669"/>
    <property type="project" value="InterPro"/>
</dbReference>
<dbReference type="Pfam" id="PF07690">
    <property type="entry name" value="MFS_1"/>
    <property type="match status" value="1"/>
</dbReference>
<evidence type="ECO:0000256" key="6">
    <source>
        <dbReference type="SAM" id="Phobius"/>
    </source>
</evidence>
<keyword evidence="5 6" id="KW-0472">Membrane</keyword>
<feature type="transmembrane region" description="Helical" evidence="6">
    <location>
        <begin position="419"/>
        <end position="441"/>
    </location>
</feature>
<dbReference type="RefSeq" id="XP_041555693.1">
    <property type="nucleotide sequence ID" value="XM_041702960.1"/>
</dbReference>
<accession>A0A7R8AL20</accession>
<dbReference type="Proteomes" id="UP000654913">
    <property type="component" value="Chromosome 3"/>
</dbReference>
<feature type="transmembrane region" description="Helical" evidence="6">
    <location>
        <begin position="453"/>
        <end position="474"/>
    </location>
</feature>
<feature type="transmembrane region" description="Helical" evidence="6">
    <location>
        <begin position="358"/>
        <end position="376"/>
    </location>
</feature>
<evidence type="ECO:0000256" key="2">
    <source>
        <dbReference type="ARBA" id="ARBA00022448"/>
    </source>
</evidence>
<evidence type="ECO:0000256" key="5">
    <source>
        <dbReference type="ARBA" id="ARBA00023136"/>
    </source>
</evidence>
<feature type="transmembrane region" description="Helical" evidence="6">
    <location>
        <begin position="486"/>
        <end position="509"/>
    </location>
</feature>
<evidence type="ECO:0000313" key="8">
    <source>
        <dbReference type="EMBL" id="BCS23499.1"/>
    </source>
</evidence>
<reference evidence="8" key="1">
    <citation type="submission" date="2021-01" db="EMBL/GenBank/DDBJ databases">
        <authorList>
            <consortium name="Aspergillus puulaauensis MK2 genome sequencing consortium"/>
            <person name="Kazuki M."/>
            <person name="Futagami T."/>
        </authorList>
    </citation>
    <scope>NUCLEOTIDE SEQUENCE</scope>
    <source>
        <strain evidence="8">MK2</strain>
    </source>
</reference>
<reference evidence="8" key="2">
    <citation type="submission" date="2021-02" db="EMBL/GenBank/DDBJ databases">
        <title>Aspergillus puulaauensis MK2 genome sequence.</title>
        <authorList>
            <person name="Futagami T."/>
            <person name="Mori K."/>
            <person name="Kadooka C."/>
            <person name="Tanaka T."/>
        </authorList>
    </citation>
    <scope>NUCLEOTIDE SEQUENCE</scope>
    <source>
        <strain evidence="8">MK2</strain>
    </source>
</reference>
<dbReference type="KEGG" id="apuu:APUU_31724A"/>
<feature type="domain" description="Major facilitator superfamily (MFS) profile" evidence="7">
    <location>
        <begin position="71"/>
        <end position="514"/>
    </location>
</feature>
<dbReference type="InterPro" id="IPR036259">
    <property type="entry name" value="MFS_trans_sf"/>
</dbReference>
<name>A0A7R8AL20_9EURO</name>
<dbReference type="EMBL" id="AP024445">
    <property type="protein sequence ID" value="BCS23499.1"/>
    <property type="molecule type" value="Genomic_DNA"/>
</dbReference>
<feature type="transmembrane region" description="Helical" evidence="6">
    <location>
        <begin position="204"/>
        <end position="224"/>
    </location>
</feature>
<proteinExistence type="predicted"/>
<evidence type="ECO:0000313" key="9">
    <source>
        <dbReference type="Proteomes" id="UP000654913"/>
    </source>
</evidence>
<comment type="subcellular location">
    <subcellularLocation>
        <location evidence="1">Membrane</location>
        <topology evidence="1">Multi-pass membrane protein</topology>
    </subcellularLocation>
</comment>
<keyword evidence="3 6" id="KW-0812">Transmembrane</keyword>
<dbReference type="PANTHER" id="PTHR43791:SF36">
    <property type="entry name" value="TRANSPORTER, PUTATIVE (AFU_ORTHOLOGUE AFUA_6G08340)-RELATED"/>
    <property type="match status" value="1"/>
</dbReference>
<dbReference type="SUPFAM" id="SSF103473">
    <property type="entry name" value="MFS general substrate transporter"/>
    <property type="match status" value="1"/>
</dbReference>
<keyword evidence="4 6" id="KW-1133">Transmembrane helix</keyword>
<feature type="transmembrane region" description="Helical" evidence="6">
    <location>
        <begin position="388"/>
        <end position="407"/>
    </location>
</feature>
<feature type="transmembrane region" description="Helical" evidence="6">
    <location>
        <begin position="143"/>
        <end position="167"/>
    </location>
</feature>
<evidence type="ECO:0000256" key="4">
    <source>
        <dbReference type="ARBA" id="ARBA00022989"/>
    </source>
</evidence>
<dbReference type="GO" id="GO:0016020">
    <property type="term" value="C:membrane"/>
    <property type="evidence" value="ECO:0007669"/>
    <property type="project" value="UniProtKB-SubCell"/>
</dbReference>
<dbReference type="InterPro" id="IPR011701">
    <property type="entry name" value="MFS"/>
</dbReference>
<feature type="transmembrane region" description="Helical" evidence="6">
    <location>
        <begin position="307"/>
        <end position="331"/>
    </location>
</feature>
<protein>
    <recommendedName>
        <fullName evidence="7">Major facilitator superfamily (MFS) profile domain-containing protein</fullName>
    </recommendedName>
</protein>